<dbReference type="Pfam" id="PF03283">
    <property type="entry name" value="PAE"/>
    <property type="match status" value="1"/>
</dbReference>
<dbReference type="InterPro" id="IPR004963">
    <property type="entry name" value="PAE/NOTUM"/>
</dbReference>
<dbReference type="GO" id="GO:0016787">
    <property type="term" value="F:hydrolase activity"/>
    <property type="evidence" value="ECO:0007669"/>
    <property type="project" value="InterPro"/>
</dbReference>
<reference evidence="3" key="2">
    <citation type="submission" date="2020-12" db="EMBL/GenBank/DDBJ databases">
        <authorList>
            <person name="Kanost M."/>
        </authorList>
    </citation>
    <scope>NUCLEOTIDE SEQUENCE</scope>
</reference>
<dbReference type="EMBL" id="JH668394">
    <property type="protein sequence ID" value="KAG6450865.1"/>
    <property type="molecule type" value="Genomic_DNA"/>
</dbReference>
<protein>
    <recommendedName>
        <fullName evidence="5">Palmitoleoyl-protein carboxylesterase NOTUM</fullName>
    </recommendedName>
</protein>
<gene>
    <name evidence="3" type="ORF">O3G_MSEX006774</name>
</gene>
<evidence type="ECO:0000256" key="2">
    <source>
        <dbReference type="SAM" id="SignalP"/>
    </source>
</evidence>
<dbReference type="SUPFAM" id="SSF53474">
    <property type="entry name" value="alpha/beta-Hydrolases"/>
    <property type="match status" value="1"/>
</dbReference>
<comment type="caution">
    <text evidence="3">The sequence shown here is derived from an EMBL/GenBank/DDBJ whole genome shotgun (WGS) entry which is preliminary data.</text>
</comment>
<evidence type="ECO:0000313" key="3">
    <source>
        <dbReference type="EMBL" id="KAG6450865.1"/>
    </source>
</evidence>
<dbReference type="OrthoDB" id="2015280at2759"/>
<feature type="signal peptide" evidence="2">
    <location>
        <begin position="1"/>
        <end position="31"/>
    </location>
</feature>
<sequence>MKTRGRGYFCRCSWNWITWTLCAVLTSVSESVAPPDSLTLVWLTNSSLTCNDGSPAGYYLRRGSNNEHWVVYLEGGGYCWDTLSCRARWRRRPALMSSTRWPRQRRAPALLSSDAVANPLWHASNHVLLPYCSSDMWVGTRNTPHPASGFAFNGRLIVRAVLTDLLRAGLKGRLLLVGSSAGGAGVMLHADIARRALRSRAVRVAAIADSGWFLDRPARDRRVPAATVARLGHSLWRGSPPTSCVRDYPTEPWLCYFGYRLYPHVRTPLFVFQYLFDSAQLAAEGVRTPRTRIQWDAVHATGAALRVSLGPVRAVFAPACLAHGSLARPEWLAINVSGVSLPRALACWERRLERSGNSRQTRGGCAPRRLVERCSWPQCNASCPRLRDPRTGEEVALAALLQSFGLDVRGAAAEMGLDARALSRMSRAELLPLLAPHS</sequence>
<dbReference type="InterPro" id="IPR029058">
    <property type="entry name" value="AB_hydrolase_fold"/>
</dbReference>
<proteinExistence type="inferred from homology"/>
<keyword evidence="2" id="KW-0732">Signal</keyword>
<accession>A0A921Z4V8</accession>
<dbReference type="Proteomes" id="UP000791440">
    <property type="component" value="Unassembled WGS sequence"/>
</dbReference>
<name>A0A921Z4V8_MANSE</name>
<evidence type="ECO:0008006" key="5">
    <source>
        <dbReference type="Google" id="ProtNLM"/>
    </source>
</evidence>
<dbReference type="PANTHER" id="PTHR21562">
    <property type="entry name" value="NOTUM-RELATED"/>
    <property type="match status" value="1"/>
</dbReference>
<evidence type="ECO:0000313" key="4">
    <source>
        <dbReference type="Proteomes" id="UP000791440"/>
    </source>
</evidence>
<comment type="similarity">
    <text evidence="1">Belongs to the pectinacetylesterase family. Notum subfamily.</text>
</comment>
<reference evidence="3" key="1">
    <citation type="journal article" date="2016" name="Insect Biochem. Mol. Biol.">
        <title>Multifaceted biological insights from a draft genome sequence of the tobacco hornworm moth, Manduca sexta.</title>
        <authorList>
            <person name="Kanost M.R."/>
            <person name="Arrese E.L."/>
            <person name="Cao X."/>
            <person name="Chen Y.R."/>
            <person name="Chellapilla S."/>
            <person name="Goldsmith M.R."/>
            <person name="Grosse-Wilde E."/>
            <person name="Heckel D.G."/>
            <person name="Herndon N."/>
            <person name="Jiang H."/>
            <person name="Papanicolaou A."/>
            <person name="Qu J."/>
            <person name="Soulages J.L."/>
            <person name="Vogel H."/>
            <person name="Walters J."/>
            <person name="Waterhouse R.M."/>
            <person name="Ahn S.J."/>
            <person name="Almeida F.C."/>
            <person name="An C."/>
            <person name="Aqrawi P."/>
            <person name="Bretschneider A."/>
            <person name="Bryant W.B."/>
            <person name="Bucks S."/>
            <person name="Chao H."/>
            <person name="Chevignon G."/>
            <person name="Christen J.M."/>
            <person name="Clarke D.F."/>
            <person name="Dittmer N.T."/>
            <person name="Ferguson L.C.F."/>
            <person name="Garavelou S."/>
            <person name="Gordon K.H.J."/>
            <person name="Gunaratna R.T."/>
            <person name="Han Y."/>
            <person name="Hauser F."/>
            <person name="He Y."/>
            <person name="Heidel-Fischer H."/>
            <person name="Hirsh A."/>
            <person name="Hu Y."/>
            <person name="Jiang H."/>
            <person name="Kalra D."/>
            <person name="Klinner C."/>
            <person name="Konig C."/>
            <person name="Kovar C."/>
            <person name="Kroll A.R."/>
            <person name="Kuwar S.S."/>
            <person name="Lee S.L."/>
            <person name="Lehman R."/>
            <person name="Li K."/>
            <person name="Li Z."/>
            <person name="Liang H."/>
            <person name="Lovelace S."/>
            <person name="Lu Z."/>
            <person name="Mansfield J.H."/>
            <person name="McCulloch K.J."/>
            <person name="Mathew T."/>
            <person name="Morton B."/>
            <person name="Muzny D.M."/>
            <person name="Neunemann D."/>
            <person name="Ongeri F."/>
            <person name="Pauchet Y."/>
            <person name="Pu L.L."/>
            <person name="Pyrousis I."/>
            <person name="Rao X.J."/>
            <person name="Redding A."/>
            <person name="Roesel C."/>
            <person name="Sanchez-Gracia A."/>
            <person name="Schaack S."/>
            <person name="Shukla A."/>
            <person name="Tetreau G."/>
            <person name="Wang Y."/>
            <person name="Xiong G.H."/>
            <person name="Traut W."/>
            <person name="Walsh T.K."/>
            <person name="Worley K.C."/>
            <person name="Wu D."/>
            <person name="Wu W."/>
            <person name="Wu Y.Q."/>
            <person name="Zhang X."/>
            <person name="Zou Z."/>
            <person name="Zucker H."/>
            <person name="Briscoe A.D."/>
            <person name="Burmester T."/>
            <person name="Clem R.J."/>
            <person name="Feyereisen R."/>
            <person name="Grimmelikhuijzen C.J.P."/>
            <person name="Hamodrakas S.J."/>
            <person name="Hansson B.S."/>
            <person name="Huguet E."/>
            <person name="Jermiin L.S."/>
            <person name="Lan Q."/>
            <person name="Lehman H.K."/>
            <person name="Lorenzen M."/>
            <person name="Merzendorfer H."/>
            <person name="Michalopoulos I."/>
            <person name="Morton D.B."/>
            <person name="Muthukrishnan S."/>
            <person name="Oakeshott J.G."/>
            <person name="Palmer W."/>
            <person name="Park Y."/>
            <person name="Passarelli A.L."/>
            <person name="Rozas J."/>
            <person name="Schwartz L.M."/>
            <person name="Smith W."/>
            <person name="Southgate A."/>
            <person name="Vilcinskas A."/>
            <person name="Vogt R."/>
            <person name="Wang P."/>
            <person name="Werren J."/>
            <person name="Yu X.Q."/>
            <person name="Zhou J.J."/>
            <person name="Brown S.J."/>
            <person name="Scherer S.E."/>
            <person name="Richards S."/>
            <person name="Blissard G.W."/>
        </authorList>
    </citation>
    <scope>NUCLEOTIDE SEQUENCE</scope>
</reference>
<feature type="chain" id="PRO_5037402275" description="Palmitoleoyl-protein carboxylesterase NOTUM" evidence="2">
    <location>
        <begin position="32"/>
        <end position="438"/>
    </location>
</feature>
<dbReference type="AlphaFoldDB" id="A0A921Z4V8"/>
<organism evidence="3 4">
    <name type="scientific">Manduca sexta</name>
    <name type="common">Tobacco hawkmoth</name>
    <name type="synonym">Tobacco hornworm</name>
    <dbReference type="NCBI Taxonomy" id="7130"/>
    <lineage>
        <taxon>Eukaryota</taxon>
        <taxon>Metazoa</taxon>
        <taxon>Ecdysozoa</taxon>
        <taxon>Arthropoda</taxon>
        <taxon>Hexapoda</taxon>
        <taxon>Insecta</taxon>
        <taxon>Pterygota</taxon>
        <taxon>Neoptera</taxon>
        <taxon>Endopterygota</taxon>
        <taxon>Lepidoptera</taxon>
        <taxon>Glossata</taxon>
        <taxon>Ditrysia</taxon>
        <taxon>Bombycoidea</taxon>
        <taxon>Sphingidae</taxon>
        <taxon>Sphinginae</taxon>
        <taxon>Sphingini</taxon>
        <taxon>Manduca</taxon>
    </lineage>
</organism>
<keyword evidence="4" id="KW-1185">Reference proteome</keyword>
<dbReference type="PANTHER" id="PTHR21562:SF122">
    <property type="entry name" value="PALMITOLEOYL-PROTEIN CARBOXYLESTERASE NOTUM"/>
    <property type="match status" value="1"/>
</dbReference>
<evidence type="ECO:0000256" key="1">
    <source>
        <dbReference type="ARBA" id="ARBA00010213"/>
    </source>
</evidence>